<accession>A0ABS3AYQ7</accession>
<dbReference type="InterPro" id="IPR010140">
    <property type="entry name" value="Histidinol_P_phosphatase_HisJ"/>
</dbReference>
<comment type="catalytic activity">
    <reaction evidence="7 8">
        <text>L-histidinol phosphate + H2O = L-histidinol + phosphate</text>
        <dbReference type="Rhea" id="RHEA:14465"/>
        <dbReference type="ChEBI" id="CHEBI:15377"/>
        <dbReference type="ChEBI" id="CHEBI:43474"/>
        <dbReference type="ChEBI" id="CHEBI:57699"/>
        <dbReference type="ChEBI" id="CHEBI:57980"/>
        <dbReference type="EC" id="3.1.3.15"/>
    </reaction>
</comment>
<keyword evidence="4 8" id="KW-0028">Amino-acid biosynthesis</keyword>
<evidence type="ECO:0000313" key="11">
    <source>
        <dbReference type="Proteomes" id="UP000717534"/>
    </source>
</evidence>
<evidence type="ECO:0000256" key="7">
    <source>
        <dbReference type="ARBA" id="ARBA00049158"/>
    </source>
</evidence>
<comment type="pathway">
    <text evidence="1 8">Amino-acid biosynthesis; L-histidine biosynthesis; L-histidine from 5-phospho-alpha-D-ribose 1-diphosphate: step 8/9.</text>
</comment>
<dbReference type="InterPro" id="IPR004013">
    <property type="entry name" value="PHP_dom"/>
</dbReference>
<evidence type="ECO:0000256" key="1">
    <source>
        <dbReference type="ARBA" id="ARBA00004970"/>
    </source>
</evidence>
<evidence type="ECO:0000256" key="2">
    <source>
        <dbReference type="ARBA" id="ARBA00009152"/>
    </source>
</evidence>
<feature type="domain" description="PHP" evidence="9">
    <location>
        <begin position="14"/>
        <end position="214"/>
    </location>
</feature>
<keyword evidence="5 8" id="KW-0378">Hydrolase</keyword>
<evidence type="ECO:0000256" key="3">
    <source>
        <dbReference type="ARBA" id="ARBA00013085"/>
    </source>
</evidence>
<comment type="similarity">
    <text evidence="2 8">Belongs to the PHP hydrolase family. HisK subfamily.</text>
</comment>
<dbReference type="PANTHER" id="PTHR21039:SF0">
    <property type="entry name" value="HISTIDINOL-PHOSPHATASE"/>
    <property type="match status" value="1"/>
</dbReference>
<protein>
    <recommendedName>
        <fullName evidence="3 8">Histidinol-phosphatase</fullName>
        <shortName evidence="8">HolPase</shortName>
        <ecNumber evidence="3 8">3.1.3.15</ecNumber>
    </recommendedName>
</protein>
<name>A0ABS3AYQ7_9BACT</name>
<dbReference type="EC" id="3.1.3.15" evidence="3 8"/>
<evidence type="ECO:0000256" key="8">
    <source>
        <dbReference type="RuleBase" id="RU366003"/>
    </source>
</evidence>
<evidence type="ECO:0000256" key="6">
    <source>
        <dbReference type="ARBA" id="ARBA00023102"/>
    </source>
</evidence>
<evidence type="ECO:0000256" key="5">
    <source>
        <dbReference type="ARBA" id="ARBA00022801"/>
    </source>
</evidence>
<organism evidence="10 11">
    <name type="scientific">Desulfotalea psychrophila</name>
    <dbReference type="NCBI Taxonomy" id="84980"/>
    <lineage>
        <taxon>Bacteria</taxon>
        <taxon>Pseudomonadati</taxon>
        <taxon>Thermodesulfobacteriota</taxon>
        <taxon>Desulfobulbia</taxon>
        <taxon>Desulfobulbales</taxon>
        <taxon>Desulfocapsaceae</taxon>
        <taxon>Desulfotalea</taxon>
    </lineage>
</organism>
<dbReference type="Proteomes" id="UP000717534">
    <property type="component" value="Unassembled WGS sequence"/>
</dbReference>
<keyword evidence="6 8" id="KW-0368">Histidine biosynthesis</keyword>
<keyword evidence="11" id="KW-1185">Reference proteome</keyword>
<dbReference type="PANTHER" id="PTHR21039">
    <property type="entry name" value="HISTIDINOL PHOSPHATASE-RELATED"/>
    <property type="match status" value="1"/>
</dbReference>
<evidence type="ECO:0000256" key="4">
    <source>
        <dbReference type="ARBA" id="ARBA00022605"/>
    </source>
</evidence>
<sequence>MTSPLPGKLSLLTDGHVHTKYCHHARGEMEEYVLSAISKGLKEIIFLEHMEAGVQYFESTWLTETDFDIYFAEGQLLQKKYAHKIKISLGVEVGYSPTHKEELLERLAKRKWDRVGVSYHYIPQVKGTQHLNLLSRKEQNIRAIKTIGCKQTLKDYFETLTEAVQVLPGTVLCHLDAALRFQPGINIDEEYTGQISTLLKEVKRKGMALEINTSGFPIRGIPFPAPFIIHEALLLGIPLLPGSDAHKPEDVGRDFDLLPSYLKNI</sequence>
<dbReference type="EMBL" id="JAFITO010000016">
    <property type="protein sequence ID" value="MBN4068455.1"/>
    <property type="molecule type" value="Genomic_DNA"/>
</dbReference>
<evidence type="ECO:0000313" key="10">
    <source>
        <dbReference type="EMBL" id="MBN4068455.1"/>
    </source>
</evidence>
<dbReference type="SUPFAM" id="SSF89550">
    <property type="entry name" value="PHP domain-like"/>
    <property type="match status" value="1"/>
</dbReference>
<comment type="caution">
    <text evidence="10">The sequence shown here is derived from an EMBL/GenBank/DDBJ whole genome shotgun (WGS) entry which is preliminary data.</text>
</comment>
<dbReference type="Pfam" id="PF02811">
    <property type="entry name" value="PHP"/>
    <property type="match status" value="1"/>
</dbReference>
<reference evidence="10 11" key="1">
    <citation type="submission" date="2021-02" db="EMBL/GenBank/DDBJ databases">
        <title>Activity-based single-cell genomes from oceanic crustal fluid captures similar information to metagenomic and metatranscriptomic surveys with orders of magnitude less sampling.</title>
        <authorList>
            <person name="D'Angelo T.S."/>
            <person name="Orcutt B.N."/>
        </authorList>
    </citation>
    <scope>NUCLEOTIDE SEQUENCE [LARGE SCALE GENOMIC DNA]</scope>
    <source>
        <strain evidence="10">AH-315-G02</strain>
    </source>
</reference>
<evidence type="ECO:0000259" key="9">
    <source>
        <dbReference type="Pfam" id="PF02811"/>
    </source>
</evidence>
<proteinExistence type="inferred from homology"/>
<gene>
    <name evidence="10" type="ORF">JYU06_02890</name>
</gene>
<dbReference type="NCBIfam" id="TIGR01856">
    <property type="entry name" value="hisJ_fam"/>
    <property type="match status" value="1"/>
</dbReference>
<dbReference type="InterPro" id="IPR016195">
    <property type="entry name" value="Pol/histidinol_Pase-like"/>
</dbReference>
<dbReference type="Gene3D" id="3.20.20.140">
    <property type="entry name" value="Metal-dependent hydrolases"/>
    <property type="match status" value="1"/>
</dbReference>